<dbReference type="PROSITE" id="PS00028">
    <property type="entry name" value="ZINC_FINGER_C2H2_1"/>
    <property type="match status" value="3"/>
</dbReference>
<evidence type="ECO:0000256" key="4">
    <source>
        <dbReference type="ARBA" id="ARBA00022771"/>
    </source>
</evidence>
<evidence type="ECO:0000256" key="10">
    <source>
        <dbReference type="PROSITE-ProRule" id="PRU00042"/>
    </source>
</evidence>
<reference evidence="14 15" key="1">
    <citation type="submission" date="2024-06" db="EMBL/GenBank/DDBJ databases">
        <authorList>
            <person name="Pan Q."/>
            <person name="Wen M."/>
            <person name="Jouanno E."/>
            <person name="Zahm M."/>
            <person name="Klopp C."/>
            <person name="Cabau C."/>
            <person name="Louis A."/>
            <person name="Berthelot C."/>
            <person name="Parey E."/>
            <person name="Roest Crollius H."/>
            <person name="Montfort J."/>
            <person name="Robinson-Rechavi M."/>
            <person name="Bouchez O."/>
            <person name="Lampietro C."/>
            <person name="Lopez Roques C."/>
            <person name="Donnadieu C."/>
            <person name="Postlethwait J."/>
            <person name="Bobe J."/>
            <person name="Verreycken H."/>
            <person name="Guiguen Y."/>
        </authorList>
    </citation>
    <scope>NUCLEOTIDE SEQUENCE [LARGE SCALE GENOMIC DNA]</scope>
    <source>
        <strain evidence="14">Up_M1</strain>
        <tissue evidence="14">Testis</tissue>
    </source>
</reference>
<keyword evidence="5" id="KW-0862">Zinc</keyword>
<dbReference type="Proteomes" id="UP001557470">
    <property type="component" value="Unassembled WGS sequence"/>
</dbReference>
<keyword evidence="8" id="KW-0804">Transcription</keyword>
<dbReference type="InterPro" id="IPR036236">
    <property type="entry name" value="Znf_C2H2_sf"/>
</dbReference>
<comment type="subcellular location">
    <subcellularLocation>
        <location evidence="1">Nucleus</location>
    </subcellularLocation>
</comment>
<evidence type="ECO:0000256" key="2">
    <source>
        <dbReference type="ARBA" id="ARBA00022723"/>
    </source>
</evidence>
<dbReference type="InterPro" id="IPR013087">
    <property type="entry name" value="Znf_C2H2_type"/>
</dbReference>
<dbReference type="GO" id="GO:0008270">
    <property type="term" value="F:zinc ion binding"/>
    <property type="evidence" value="ECO:0007669"/>
    <property type="project" value="UniProtKB-KW"/>
</dbReference>
<feature type="compositionally biased region" description="Pro residues" evidence="11">
    <location>
        <begin position="391"/>
        <end position="400"/>
    </location>
</feature>
<comment type="caution">
    <text evidence="14">The sequence shown here is derived from an EMBL/GenBank/DDBJ whole genome shotgun (WGS) entry which is preliminary data.</text>
</comment>
<dbReference type="GO" id="GO:0005634">
    <property type="term" value="C:nucleus"/>
    <property type="evidence" value="ECO:0007669"/>
    <property type="project" value="UniProtKB-SubCell"/>
</dbReference>
<keyword evidence="12" id="KW-0472">Membrane</keyword>
<feature type="region of interest" description="Disordered" evidence="11">
    <location>
        <begin position="190"/>
        <end position="400"/>
    </location>
</feature>
<keyword evidence="12" id="KW-0812">Transmembrane</keyword>
<dbReference type="PANTHER" id="PTHR23235:SF141">
    <property type="entry name" value="KRUEPPEL-LIKE FACTOR 15"/>
    <property type="match status" value="1"/>
</dbReference>
<feature type="domain" description="C2H2-type" evidence="13">
    <location>
        <begin position="591"/>
        <end position="618"/>
    </location>
</feature>
<organism evidence="14 15">
    <name type="scientific">Umbra pygmaea</name>
    <name type="common">Eastern mudminnow</name>
    <dbReference type="NCBI Taxonomy" id="75934"/>
    <lineage>
        <taxon>Eukaryota</taxon>
        <taxon>Metazoa</taxon>
        <taxon>Chordata</taxon>
        <taxon>Craniata</taxon>
        <taxon>Vertebrata</taxon>
        <taxon>Euteleostomi</taxon>
        <taxon>Actinopterygii</taxon>
        <taxon>Neopterygii</taxon>
        <taxon>Teleostei</taxon>
        <taxon>Protacanthopterygii</taxon>
        <taxon>Esociformes</taxon>
        <taxon>Umbridae</taxon>
        <taxon>Umbra</taxon>
    </lineage>
</organism>
<evidence type="ECO:0000256" key="8">
    <source>
        <dbReference type="ARBA" id="ARBA00023163"/>
    </source>
</evidence>
<dbReference type="SMART" id="SM00355">
    <property type="entry name" value="ZnF_C2H2"/>
    <property type="match status" value="3"/>
</dbReference>
<feature type="region of interest" description="Disordered" evidence="11">
    <location>
        <begin position="607"/>
        <end position="626"/>
    </location>
</feature>
<keyword evidence="9" id="KW-0539">Nucleus</keyword>
<feature type="domain" description="C2H2-type" evidence="13">
    <location>
        <begin position="531"/>
        <end position="560"/>
    </location>
</feature>
<dbReference type="FunFam" id="3.30.160.60:FF:000018">
    <property type="entry name" value="Krueppel-like factor 15"/>
    <property type="match status" value="1"/>
</dbReference>
<feature type="compositionally biased region" description="Polar residues" evidence="11">
    <location>
        <begin position="344"/>
        <end position="361"/>
    </location>
</feature>
<dbReference type="SUPFAM" id="SSF57667">
    <property type="entry name" value="beta-beta-alpha zinc fingers"/>
    <property type="match status" value="2"/>
</dbReference>
<evidence type="ECO:0000256" key="5">
    <source>
        <dbReference type="ARBA" id="ARBA00022833"/>
    </source>
</evidence>
<dbReference type="Pfam" id="PF00096">
    <property type="entry name" value="zf-C2H2"/>
    <property type="match status" value="2"/>
</dbReference>
<dbReference type="PROSITE" id="PS50157">
    <property type="entry name" value="ZINC_FINGER_C2H2_2"/>
    <property type="match status" value="3"/>
</dbReference>
<keyword evidence="2" id="KW-0479">Metal-binding</keyword>
<feature type="domain" description="C2H2-type" evidence="13">
    <location>
        <begin position="561"/>
        <end position="590"/>
    </location>
</feature>
<gene>
    <name evidence="14" type="ORF">UPYG_G00170380</name>
</gene>
<evidence type="ECO:0000259" key="13">
    <source>
        <dbReference type="PROSITE" id="PS50157"/>
    </source>
</evidence>
<evidence type="ECO:0000256" key="6">
    <source>
        <dbReference type="ARBA" id="ARBA00023015"/>
    </source>
</evidence>
<name>A0ABD0XDV2_UMBPY</name>
<evidence type="ECO:0000256" key="3">
    <source>
        <dbReference type="ARBA" id="ARBA00022737"/>
    </source>
</evidence>
<dbReference type="PANTHER" id="PTHR23235">
    <property type="entry name" value="KRUEPPEL-LIKE TRANSCRIPTION FACTOR"/>
    <property type="match status" value="1"/>
</dbReference>
<proteinExistence type="predicted"/>
<keyword evidence="6" id="KW-0805">Transcription regulation</keyword>
<evidence type="ECO:0000256" key="1">
    <source>
        <dbReference type="ARBA" id="ARBA00004123"/>
    </source>
</evidence>
<dbReference type="AlphaFoldDB" id="A0ABD0XDV2"/>
<evidence type="ECO:0000313" key="15">
    <source>
        <dbReference type="Proteomes" id="UP001557470"/>
    </source>
</evidence>
<dbReference type="GO" id="GO:0003677">
    <property type="term" value="F:DNA binding"/>
    <property type="evidence" value="ECO:0007669"/>
    <property type="project" value="UniProtKB-KW"/>
</dbReference>
<keyword evidence="3" id="KW-0677">Repeat</keyword>
<dbReference type="GO" id="GO:0060255">
    <property type="term" value="P:regulation of macromolecule metabolic process"/>
    <property type="evidence" value="ECO:0007669"/>
    <property type="project" value="UniProtKB-ARBA"/>
</dbReference>
<dbReference type="FunFam" id="3.30.160.60:FF:002639">
    <property type="entry name" value="Kruppel-Like Factor (Zinc finger protein)"/>
    <property type="match status" value="1"/>
</dbReference>
<feature type="compositionally biased region" description="Polar residues" evidence="11">
    <location>
        <begin position="233"/>
        <end position="301"/>
    </location>
</feature>
<dbReference type="Gene3D" id="3.30.160.60">
    <property type="entry name" value="Classic Zinc Finger"/>
    <property type="match status" value="3"/>
</dbReference>
<evidence type="ECO:0000313" key="14">
    <source>
        <dbReference type="EMBL" id="KAL0978438.1"/>
    </source>
</evidence>
<keyword evidence="15" id="KW-1185">Reference proteome</keyword>
<dbReference type="EMBL" id="JAGEUA010000005">
    <property type="protein sequence ID" value="KAL0978438.1"/>
    <property type="molecule type" value="Genomic_DNA"/>
</dbReference>
<protein>
    <recommendedName>
        <fullName evidence="13">C2H2-type domain-containing protein</fullName>
    </recommendedName>
</protein>
<sequence length="626" mass="68652">MYSERMPTWNRGKDVCAFCNNNTTKKFLQDGAFRNLNTFHDYRWCSEKCDFLLTFLWLIWTVSMLSLSSRALLSEKDIFRENANLLSLGLVEGSEGGSDGGSLGSCYSPEIRDIGAQLSFSHGEEDEDDDDDGGQLRLYLTPTEREWERPGDVLLPDFSPGLPSAFSPTLEDIEEFLMEKMELVREGLLFSSQPMEEPTLSPSRPMEEPTLSPSRPMEEPTLSPSRPMEEPTLSPSRPMQEPTLSPSRPMQEPTLSPSRPMQEPTLSPSRPMQEPTLSPSRPMQEPTLSPSRPMQEPTLSPSRPMVEPTLSPSRPMEEPTLSPSRPMVEPTLSPSSPMEEPTLSPFSRMQEPTLSPSSIMEQPSCSPGGNSSPGISSDLPVTTHPKKKSPAPCPASLCPPSPSPTRSVLLGGPLVLQVQSLPLAQPLTQTGSPAGVSSGLRLAHLVLGLQGGQNFTLVNTSPATLLNVASMDAVTPDQKYVKIAPLPITLRVAGGVAGATVVGGHIGGAMVKAVAPFRLNRPPPAETLRVHKCSHPGCEKMYTKSSHLKAHFRRHTGEKPYTCSWPDCGWRFSRSDELSRHRRSHSGVKPYVCCLCEKKFARSDHLSKHTKVHSSPRPGRILRTTI</sequence>
<keyword evidence="12" id="KW-1133">Transmembrane helix</keyword>
<dbReference type="FunFam" id="3.30.160.60:FF:000446">
    <property type="entry name" value="Zinc finger protein"/>
    <property type="match status" value="1"/>
</dbReference>
<evidence type="ECO:0000256" key="9">
    <source>
        <dbReference type="ARBA" id="ARBA00023242"/>
    </source>
</evidence>
<feature type="transmembrane region" description="Helical" evidence="12">
    <location>
        <begin position="51"/>
        <end position="73"/>
    </location>
</feature>
<evidence type="ECO:0000256" key="12">
    <source>
        <dbReference type="SAM" id="Phobius"/>
    </source>
</evidence>
<keyword evidence="7" id="KW-0238">DNA-binding</keyword>
<evidence type="ECO:0000256" key="11">
    <source>
        <dbReference type="SAM" id="MobiDB-lite"/>
    </source>
</evidence>
<evidence type="ECO:0000256" key="7">
    <source>
        <dbReference type="ARBA" id="ARBA00023125"/>
    </source>
</evidence>
<feature type="compositionally biased region" description="Low complexity" evidence="11">
    <location>
        <begin position="363"/>
        <end position="377"/>
    </location>
</feature>
<keyword evidence="4 10" id="KW-0863">Zinc-finger</keyword>
<accession>A0ABD0XDV2</accession>